<dbReference type="EMBL" id="AZST01000055">
    <property type="protein sequence ID" value="KEP53594.1"/>
    <property type="molecule type" value="Genomic_DNA"/>
</dbReference>
<protein>
    <submittedName>
        <fullName evidence="1">Uncharacterized protein</fullName>
    </submittedName>
</protein>
<dbReference type="AlphaFoldDB" id="A0A074S2V8"/>
<proteinExistence type="predicted"/>
<reference evidence="1 2" key="1">
    <citation type="submission" date="2013-12" db="EMBL/GenBank/DDBJ databases">
        <authorList>
            <person name="Cubeta M."/>
            <person name="Pakala S."/>
            <person name="Fedorova N."/>
            <person name="Thomas E."/>
            <person name="Dean R."/>
            <person name="Jabaji S."/>
            <person name="Neate S."/>
            <person name="Toda T."/>
            <person name="Tavantzis S."/>
            <person name="Vilgalys R."/>
            <person name="Bharathan N."/>
            <person name="Pakala S."/>
            <person name="Losada L.S."/>
            <person name="Zafar N."/>
            <person name="Nierman W."/>
        </authorList>
    </citation>
    <scope>NUCLEOTIDE SEQUENCE [LARGE SCALE GENOMIC DNA]</scope>
    <source>
        <strain evidence="1 2">123E</strain>
    </source>
</reference>
<dbReference type="HOGENOM" id="CLU_1462119_0_0_1"/>
<organism evidence="1 2">
    <name type="scientific">Rhizoctonia solani 123E</name>
    <dbReference type="NCBI Taxonomy" id="1423351"/>
    <lineage>
        <taxon>Eukaryota</taxon>
        <taxon>Fungi</taxon>
        <taxon>Dikarya</taxon>
        <taxon>Basidiomycota</taxon>
        <taxon>Agaricomycotina</taxon>
        <taxon>Agaricomycetes</taxon>
        <taxon>Cantharellales</taxon>
        <taxon>Ceratobasidiaceae</taxon>
        <taxon>Rhizoctonia</taxon>
    </lineage>
</organism>
<name>A0A074S2V8_9AGAM</name>
<accession>A0A074S2V8</accession>
<evidence type="ECO:0000313" key="2">
    <source>
        <dbReference type="Proteomes" id="UP000027456"/>
    </source>
</evidence>
<keyword evidence="2" id="KW-1185">Reference proteome</keyword>
<comment type="caution">
    <text evidence="1">The sequence shown here is derived from an EMBL/GenBank/DDBJ whole genome shotgun (WGS) entry which is preliminary data.</text>
</comment>
<sequence length="185" mass="21031">MAIRLSIQWGWHIPSSPPLFSNPTSQCTSHRKTYIPNRASHLKLIGVTFSKRRSTSCICTRMLIVLSSLPNRRPQARRQFNPNLLRSSSLLMATRSNQLSLAHWPALYWRLSFSRASDIPEAQPLTSQVHCRQSPRPRDLPRLVNPIRLAHYLRGPIATIPSRPPCFPRHPPSQTGPMSFLGTLL</sequence>
<gene>
    <name evidence="1" type="ORF">V565_028960</name>
</gene>
<dbReference type="Proteomes" id="UP000027456">
    <property type="component" value="Unassembled WGS sequence"/>
</dbReference>
<evidence type="ECO:0000313" key="1">
    <source>
        <dbReference type="EMBL" id="KEP53594.1"/>
    </source>
</evidence>